<evidence type="ECO:0000313" key="2">
    <source>
        <dbReference type="EMBL" id="KIJ47905.1"/>
    </source>
</evidence>
<organism evidence="2 3">
    <name type="scientific">Sphaerobolus stellatus (strain SS14)</name>
    <dbReference type="NCBI Taxonomy" id="990650"/>
    <lineage>
        <taxon>Eukaryota</taxon>
        <taxon>Fungi</taxon>
        <taxon>Dikarya</taxon>
        <taxon>Basidiomycota</taxon>
        <taxon>Agaricomycotina</taxon>
        <taxon>Agaricomycetes</taxon>
        <taxon>Phallomycetidae</taxon>
        <taxon>Geastrales</taxon>
        <taxon>Sphaerobolaceae</taxon>
        <taxon>Sphaerobolus</taxon>
    </lineage>
</organism>
<dbReference type="CDD" id="cd08249">
    <property type="entry name" value="enoyl_reductase_like"/>
    <property type="match status" value="1"/>
</dbReference>
<accession>A0A0C9W4Q1</accession>
<protein>
    <recommendedName>
        <fullName evidence="1">Enoyl reductase (ER) domain-containing protein</fullName>
    </recommendedName>
</protein>
<name>A0A0C9W4Q1_SPHS4</name>
<dbReference type="Gene3D" id="3.40.50.720">
    <property type="entry name" value="NAD(P)-binding Rossmann-like Domain"/>
    <property type="match status" value="1"/>
</dbReference>
<dbReference type="Proteomes" id="UP000054279">
    <property type="component" value="Unassembled WGS sequence"/>
</dbReference>
<dbReference type="SMART" id="SM00829">
    <property type="entry name" value="PKS_ER"/>
    <property type="match status" value="1"/>
</dbReference>
<dbReference type="EMBL" id="KN837100">
    <property type="protein sequence ID" value="KIJ47905.1"/>
    <property type="molecule type" value="Genomic_DNA"/>
</dbReference>
<dbReference type="InterPro" id="IPR036291">
    <property type="entry name" value="NAD(P)-bd_dom_sf"/>
</dbReference>
<dbReference type="Pfam" id="PF00107">
    <property type="entry name" value="ADH_zinc_N"/>
    <property type="match status" value="1"/>
</dbReference>
<dbReference type="SUPFAM" id="SSF50129">
    <property type="entry name" value="GroES-like"/>
    <property type="match status" value="1"/>
</dbReference>
<dbReference type="Pfam" id="PF08240">
    <property type="entry name" value="ADH_N"/>
    <property type="match status" value="1"/>
</dbReference>
<dbReference type="InterPro" id="IPR013154">
    <property type="entry name" value="ADH-like_N"/>
</dbReference>
<gene>
    <name evidence="2" type="ORF">M422DRAFT_205804</name>
</gene>
<dbReference type="Gene3D" id="3.90.180.10">
    <property type="entry name" value="Medium-chain alcohol dehydrogenases, catalytic domain"/>
    <property type="match status" value="1"/>
</dbReference>
<evidence type="ECO:0000259" key="1">
    <source>
        <dbReference type="SMART" id="SM00829"/>
    </source>
</evidence>
<dbReference type="InterPro" id="IPR011032">
    <property type="entry name" value="GroES-like_sf"/>
</dbReference>
<sequence>MSTPKFLALTIKEPKQKTPLTLESYEEPDLGSGEFLVQNVAVAQNPVDWKQLDWDYGVPSYPWTNGGDLAGRVYKIGPDVTKFKPGDRVIAFASRKTPRHSAYQTYTVALENRTVKLPESVSFEAGSTIPLAYTTAGAGFIDALELPFPSLDGPLPAKPNGEPILVWGGSSSVGLYAVQIAKLAGFTVIATASPRNFDYVKSAGADHVFDYNDSDVVEKIRAAAGNNLSRVYDSISENGSIENAVKSITAPSGRVAVILPPKPDASTSTVKVIQTGAIKASQNPDIGKAVYGLLEAALAKGIFVTNKVKVIPNGLLGVNAGFELGRTHKVSGEKLVYRIAETPGLN</sequence>
<reference evidence="2 3" key="1">
    <citation type="submission" date="2014-06" db="EMBL/GenBank/DDBJ databases">
        <title>Evolutionary Origins and Diversification of the Mycorrhizal Mutualists.</title>
        <authorList>
            <consortium name="DOE Joint Genome Institute"/>
            <consortium name="Mycorrhizal Genomics Consortium"/>
            <person name="Kohler A."/>
            <person name="Kuo A."/>
            <person name="Nagy L.G."/>
            <person name="Floudas D."/>
            <person name="Copeland A."/>
            <person name="Barry K.W."/>
            <person name="Cichocki N."/>
            <person name="Veneault-Fourrey C."/>
            <person name="LaButti K."/>
            <person name="Lindquist E.A."/>
            <person name="Lipzen A."/>
            <person name="Lundell T."/>
            <person name="Morin E."/>
            <person name="Murat C."/>
            <person name="Riley R."/>
            <person name="Ohm R."/>
            <person name="Sun H."/>
            <person name="Tunlid A."/>
            <person name="Henrissat B."/>
            <person name="Grigoriev I.V."/>
            <person name="Hibbett D.S."/>
            <person name="Martin F."/>
        </authorList>
    </citation>
    <scope>NUCLEOTIDE SEQUENCE [LARGE SCALE GENOMIC DNA]</scope>
    <source>
        <strain evidence="2 3">SS14</strain>
    </source>
</reference>
<feature type="domain" description="Enoyl reductase (ER)" evidence="1">
    <location>
        <begin position="17"/>
        <end position="318"/>
    </location>
</feature>
<dbReference type="AlphaFoldDB" id="A0A0C9W4Q1"/>
<proteinExistence type="predicted"/>
<dbReference type="InterPro" id="IPR020843">
    <property type="entry name" value="ER"/>
</dbReference>
<dbReference type="PANTHER" id="PTHR45348:SF2">
    <property type="entry name" value="ZINC-TYPE ALCOHOL DEHYDROGENASE-LIKE PROTEIN C2E1P3.01"/>
    <property type="match status" value="1"/>
</dbReference>
<dbReference type="OrthoDB" id="10257049at2759"/>
<dbReference type="InterPro" id="IPR047122">
    <property type="entry name" value="Trans-enoyl_RdTase-like"/>
</dbReference>
<dbReference type="PANTHER" id="PTHR45348">
    <property type="entry name" value="HYPOTHETICAL OXIDOREDUCTASE (EUROFUNG)"/>
    <property type="match status" value="1"/>
</dbReference>
<dbReference type="GO" id="GO:0016651">
    <property type="term" value="F:oxidoreductase activity, acting on NAD(P)H"/>
    <property type="evidence" value="ECO:0007669"/>
    <property type="project" value="InterPro"/>
</dbReference>
<dbReference type="HOGENOM" id="CLU_026673_16_5_1"/>
<keyword evidence="3" id="KW-1185">Reference proteome</keyword>
<dbReference type="SUPFAM" id="SSF51735">
    <property type="entry name" value="NAD(P)-binding Rossmann-fold domains"/>
    <property type="match status" value="1"/>
</dbReference>
<dbReference type="InterPro" id="IPR013149">
    <property type="entry name" value="ADH-like_C"/>
</dbReference>
<evidence type="ECO:0000313" key="3">
    <source>
        <dbReference type="Proteomes" id="UP000054279"/>
    </source>
</evidence>